<dbReference type="GO" id="GO:0009705">
    <property type="term" value="C:plant-type vacuole membrane"/>
    <property type="evidence" value="ECO:0007669"/>
    <property type="project" value="TreeGrafter"/>
</dbReference>
<evidence type="ECO:0000256" key="1">
    <source>
        <dbReference type="ARBA" id="ARBA00022449"/>
    </source>
</evidence>
<feature type="transmembrane region" description="Helical" evidence="4">
    <location>
        <begin position="74"/>
        <end position="93"/>
    </location>
</feature>
<sequence length="199" mass="23056">MRRERRNCDGGGERRGEEKKNEGSVLIKEGEEENVRGEEEHGRGGKFCIYWVLIWIPSCVVVGWCMGKEMDLNFLLFKTVTLFITVLVVAFMMQLCDFFSLPLEIGLLEFYSMLKEKLHAKEAEINQIQAISQKNPKLSSSRSVWDNLARVKELSEAAKRDDVLAKSKVFVFYLTFIDEKSENLRKLKPIDHRREAFSV</sequence>
<dbReference type="PANTHER" id="PTHR31503:SF22">
    <property type="entry name" value="VACUOLAR CALCIUM ION TRANSPORTER"/>
    <property type="match status" value="1"/>
</dbReference>
<keyword evidence="4" id="KW-0812">Transmembrane</keyword>
<protein>
    <submittedName>
        <fullName evidence="5">Uncharacterized protein</fullName>
    </submittedName>
</protein>
<evidence type="ECO:0000256" key="4">
    <source>
        <dbReference type="SAM" id="Phobius"/>
    </source>
</evidence>
<comment type="caution">
    <text evidence="5">The sequence shown here is derived from an EMBL/GenBank/DDBJ whole genome shotgun (WGS) entry which is preliminary data.</text>
</comment>
<feature type="region of interest" description="Disordered" evidence="3">
    <location>
        <begin position="1"/>
        <end position="37"/>
    </location>
</feature>
<gene>
    <name evidence="5" type="ORF">RIF29_09263</name>
</gene>
<proteinExistence type="predicted"/>
<feature type="transmembrane region" description="Helical" evidence="4">
    <location>
        <begin position="49"/>
        <end position="67"/>
    </location>
</feature>
<feature type="compositionally biased region" description="Basic and acidic residues" evidence="3">
    <location>
        <begin position="1"/>
        <end position="22"/>
    </location>
</feature>
<name>A0AAN9FRM6_CROPI</name>
<keyword evidence="6" id="KW-1185">Reference proteome</keyword>
<organism evidence="5 6">
    <name type="scientific">Crotalaria pallida</name>
    <name type="common">Smooth rattlebox</name>
    <name type="synonym">Crotalaria striata</name>
    <dbReference type="NCBI Taxonomy" id="3830"/>
    <lineage>
        <taxon>Eukaryota</taxon>
        <taxon>Viridiplantae</taxon>
        <taxon>Streptophyta</taxon>
        <taxon>Embryophyta</taxon>
        <taxon>Tracheophyta</taxon>
        <taxon>Spermatophyta</taxon>
        <taxon>Magnoliopsida</taxon>
        <taxon>eudicotyledons</taxon>
        <taxon>Gunneridae</taxon>
        <taxon>Pentapetalae</taxon>
        <taxon>rosids</taxon>
        <taxon>fabids</taxon>
        <taxon>Fabales</taxon>
        <taxon>Fabaceae</taxon>
        <taxon>Papilionoideae</taxon>
        <taxon>50 kb inversion clade</taxon>
        <taxon>genistoids sensu lato</taxon>
        <taxon>core genistoids</taxon>
        <taxon>Crotalarieae</taxon>
        <taxon>Crotalaria</taxon>
    </lineage>
</organism>
<accession>A0AAN9FRM6</accession>
<dbReference type="GO" id="GO:0015369">
    <property type="term" value="F:calcium:proton antiporter activity"/>
    <property type="evidence" value="ECO:0007669"/>
    <property type="project" value="TreeGrafter"/>
</dbReference>
<dbReference type="PANTHER" id="PTHR31503">
    <property type="entry name" value="VACUOLAR CALCIUM ION TRANSPORTER"/>
    <property type="match status" value="1"/>
</dbReference>
<evidence type="ECO:0000313" key="6">
    <source>
        <dbReference type="Proteomes" id="UP001372338"/>
    </source>
</evidence>
<dbReference type="EMBL" id="JAYWIO010000002">
    <property type="protein sequence ID" value="KAK7281354.1"/>
    <property type="molecule type" value="Genomic_DNA"/>
</dbReference>
<evidence type="ECO:0000256" key="2">
    <source>
        <dbReference type="ARBA" id="ARBA00023065"/>
    </source>
</evidence>
<evidence type="ECO:0000256" key="3">
    <source>
        <dbReference type="SAM" id="MobiDB-lite"/>
    </source>
</evidence>
<dbReference type="InterPro" id="IPR004713">
    <property type="entry name" value="CaH_exchang"/>
</dbReference>
<evidence type="ECO:0000313" key="5">
    <source>
        <dbReference type="EMBL" id="KAK7281354.1"/>
    </source>
</evidence>
<dbReference type="GO" id="GO:0006874">
    <property type="term" value="P:intracellular calcium ion homeostasis"/>
    <property type="evidence" value="ECO:0007669"/>
    <property type="project" value="TreeGrafter"/>
</dbReference>
<reference evidence="5 6" key="1">
    <citation type="submission" date="2024-01" db="EMBL/GenBank/DDBJ databases">
        <title>The genomes of 5 underutilized Papilionoideae crops provide insights into root nodulation and disease resistanc.</title>
        <authorList>
            <person name="Yuan L."/>
        </authorList>
    </citation>
    <scope>NUCLEOTIDE SEQUENCE [LARGE SCALE GENOMIC DNA]</scope>
    <source>
        <strain evidence="5">ZHUSHIDOU_FW_LH</strain>
        <tissue evidence="5">Leaf</tissue>
    </source>
</reference>
<keyword evidence="1" id="KW-0813">Transport</keyword>
<keyword evidence="4" id="KW-1133">Transmembrane helix</keyword>
<dbReference type="Proteomes" id="UP001372338">
    <property type="component" value="Unassembled WGS sequence"/>
</dbReference>
<keyword evidence="2" id="KW-0406">Ion transport</keyword>
<dbReference type="AlphaFoldDB" id="A0AAN9FRM6"/>
<keyword evidence="4" id="KW-0472">Membrane</keyword>
<keyword evidence="1" id="KW-0050">Antiport</keyword>